<dbReference type="EMBL" id="CP046401">
    <property type="protein sequence ID" value="QGY42110.1"/>
    <property type="molecule type" value="Genomic_DNA"/>
</dbReference>
<dbReference type="KEGG" id="mcos:GM418_00100"/>
<dbReference type="PROSITE" id="PS01124">
    <property type="entry name" value="HTH_ARAC_FAMILY_2"/>
    <property type="match status" value="1"/>
</dbReference>
<dbReference type="InterPro" id="IPR009057">
    <property type="entry name" value="Homeodomain-like_sf"/>
</dbReference>
<dbReference type="Pfam" id="PF12833">
    <property type="entry name" value="HTH_18"/>
    <property type="match status" value="1"/>
</dbReference>
<dbReference type="SUPFAM" id="SSF46689">
    <property type="entry name" value="Homeodomain-like"/>
    <property type="match status" value="2"/>
</dbReference>
<proteinExistence type="predicted"/>
<evidence type="ECO:0000256" key="1">
    <source>
        <dbReference type="ARBA" id="ARBA00023015"/>
    </source>
</evidence>
<dbReference type="Gene3D" id="1.10.10.60">
    <property type="entry name" value="Homeodomain-like"/>
    <property type="match status" value="2"/>
</dbReference>
<keyword evidence="2" id="KW-0804">Transcription</keyword>
<dbReference type="InterPro" id="IPR018060">
    <property type="entry name" value="HTH_AraC"/>
</dbReference>
<dbReference type="PANTHER" id="PTHR47893:SF1">
    <property type="entry name" value="REGULATORY PROTEIN PCHR"/>
    <property type="match status" value="1"/>
</dbReference>
<accession>A0A6I6JMC5</accession>
<dbReference type="RefSeq" id="WP_158861948.1">
    <property type="nucleotide sequence ID" value="NZ_CP046401.1"/>
</dbReference>
<dbReference type="PANTHER" id="PTHR47893">
    <property type="entry name" value="REGULATORY PROTEIN PCHR"/>
    <property type="match status" value="1"/>
</dbReference>
<dbReference type="InterPro" id="IPR053142">
    <property type="entry name" value="PchR_regulatory_protein"/>
</dbReference>
<name>A0A6I6JMC5_9BACT</name>
<sequence>MFLWELPQLQNKNHSFQKSKENLVVFAKSCGNFFYPKHRSPYLFLTNFLNPGNYYLNESQTQVREKSFYFLNADDSIAIDYSKPVTLQTLLILFDDEFIENCITNLLSTEEQLLNFNTKKINFHIPTVPFELNERVQKILCFLINNSSYKENVDFYLYELVSEFVKMNDKTSKQIQKIDAVKTSTKTELYKRLFIAREFIRENVSKKITLDEIALEASLNKYHLLSNFKQLFQCTPHQFSTQLKLSKAYQLLKHKKGSVTEICESVGFDSIGSFSHLFKNHFHISPSTLLKN</sequence>
<dbReference type="GO" id="GO:0003700">
    <property type="term" value="F:DNA-binding transcription factor activity"/>
    <property type="evidence" value="ECO:0007669"/>
    <property type="project" value="InterPro"/>
</dbReference>
<reference evidence="4 5" key="1">
    <citation type="submission" date="2019-11" db="EMBL/GenBank/DDBJ databases">
        <authorList>
            <person name="Zheng R.K."/>
            <person name="Sun C.M."/>
        </authorList>
    </citation>
    <scope>NUCLEOTIDE SEQUENCE [LARGE SCALE GENOMIC DNA]</scope>
    <source>
        <strain evidence="4 5">WC007</strain>
    </source>
</reference>
<evidence type="ECO:0000259" key="3">
    <source>
        <dbReference type="PROSITE" id="PS01124"/>
    </source>
</evidence>
<dbReference type="Proteomes" id="UP000428260">
    <property type="component" value="Chromosome"/>
</dbReference>
<gene>
    <name evidence="4" type="ORF">GM418_00100</name>
</gene>
<feature type="domain" description="HTH araC/xylS-type" evidence="3">
    <location>
        <begin position="194"/>
        <end position="292"/>
    </location>
</feature>
<protein>
    <submittedName>
        <fullName evidence="4">Helix-turn-helix domain-containing protein</fullName>
    </submittedName>
</protein>
<dbReference type="GO" id="GO:0043565">
    <property type="term" value="F:sequence-specific DNA binding"/>
    <property type="evidence" value="ECO:0007669"/>
    <property type="project" value="InterPro"/>
</dbReference>
<evidence type="ECO:0000313" key="5">
    <source>
        <dbReference type="Proteomes" id="UP000428260"/>
    </source>
</evidence>
<evidence type="ECO:0000313" key="4">
    <source>
        <dbReference type="EMBL" id="QGY42110.1"/>
    </source>
</evidence>
<dbReference type="AlphaFoldDB" id="A0A6I6JMC5"/>
<keyword evidence="5" id="KW-1185">Reference proteome</keyword>
<dbReference type="SMART" id="SM00342">
    <property type="entry name" value="HTH_ARAC"/>
    <property type="match status" value="1"/>
</dbReference>
<organism evidence="4 5">
    <name type="scientific">Maribellus comscasis</name>
    <dbReference type="NCBI Taxonomy" id="2681766"/>
    <lineage>
        <taxon>Bacteria</taxon>
        <taxon>Pseudomonadati</taxon>
        <taxon>Bacteroidota</taxon>
        <taxon>Bacteroidia</taxon>
        <taxon>Marinilabiliales</taxon>
        <taxon>Prolixibacteraceae</taxon>
        <taxon>Maribellus</taxon>
    </lineage>
</organism>
<keyword evidence="1" id="KW-0805">Transcription regulation</keyword>
<evidence type="ECO:0000256" key="2">
    <source>
        <dbReference type="ARBA" id="ARBA00023163"/>
    </source>
</evidence>